<dbReference type="PANTHER" id="PTHR47425">
    <property type="entry name" value="FARB-RELATED"/>
    <property type="match status" value="1"/>
</dbReference>
<keyword evidence="5" id="KW-0539">Nucleus</keyword>
<evidence type="ECO:0000313" key="9">
    <source>
        <dbReference type="Proteomes" id="UP001150941"/>
    </source>
</evidence>
<dbReference type="OrthoDB" id="4451586at2759"/>
<sequence>MPSRRIQRACQLCHVTKVRCDAVAGSGNPCSNCDQKGAKCVVDQRARKRRRVQLKTLGMFPKKAPGAMSPATTIVSMLFPAPSSERRSSTGSTGGAYGNEFVQEDFLHTNINAFPPPDPAAGWPDVSLSPTTPDLGSFKNLPFQQPEEEVWNAFTNLGSPLPSSEEEENPEAMLPRFIQPLPMMMSPANIECLYTNGVFSLPGIPLQDALLQTFIDCVFPSMPIVELSRLLGIIQYRDNGADSISLLLFYAVLMSATTFVDQGYLYEAGFSSRTEAQECFYRKAKLLYETEYELNALTIVQSLLLLSYRLQTGDGLDSRHWTSVAISTAQSIGLFDDASTKHDLTFNQGLWKRIAWSCYVTDCQTALKLRCVPFITGPEFHPQLLTEEDFDLCTPSDPSIPGFNLPQIQDICTQQALNALFIAQTQLCTSINDVLQLQAKHNTPAGSPSIPSPPHSLEDSENSARVSATEARLAEWATSFPVVDLAKTENPTLFLQRNILHLQFYTAIAVFYQSQHLPSSGFCVKYASQQITRIATMIHQHNLHTRLPVIGVTAILVAIIIQISEIRSQSADSGESMQNFHAGLEVLRGLSDVYREASQVTSWASKMMDSLSLDGGNYAYSERRSSAPHVDMAYPAQMESRVLGVQ</sequence>
<evidence type="ECO:0000256" key="4">
    <source>
        <dbReference type="ARBA" id="ARBA00023163"/>
    </source>
</evidence>
<dbReference type="Gene3D" id="4.10.240.10">
    <property type="entry name" value="Zn(2)-C6 fungal-type DNA-binding domain"/>
    <property type="match status" value="1"/>
</dbReference>
<dbReference type="GO" id="GO:0000981">
    <property type="term" value="F:DNA-binding transcription factor activity, RNA polymerase II-specific"/>
    <property type="evidence" value="ECO:0007669"/>
    <property type="project" value="InterPro"/>
</dbReference>
<dbReference type="Proteomes" id="UP001150941">
    <property type="component" value="Unassembled WGS sequence"/>
</dbReference>
<dbReference type="SMART" id="SM00906">
    <property type="entry name" value="Fungal_trans"/>
    <property type="match status" value="1"/>
</dbReference>
<dbReference type="InterPro" id="IPR001138">
    <property type="entry name" value="Zn2Cys6_DnaBD"/>
</dbReference>
<proteinExistence type="predicted"/>
<feature type="domain" description="Zn(2)-C6 fungal-type" evidence="7">
    <location>
        <begin position="9"/>
        <end position="42"/>
    </location>
</feature>
<dbReference type="InterPro" id="IPR036864">
    <property type="entry name" value="Zn2-C6_fun-type_DNA-bd_sf"/>
</dbReference>
<evidence type="ECO:0000256" key="1">
    <source>
        <dbReference type="ARBA" id="ARBA00022723"/>
    </source>
</evidence>
<dbReference type="AlphaFoldDB" id="A0A9W9TJF6"/>
<keyword evidence="3" id="KW-0238">DNA-binding</keyword>
<dbReference type="GO" id="GO:0006351">
    <property type="term" value="P:DNA-templated transcription"/>
    <property type="evidence" value="ECO:0007669"/>
    <property type="project" value="InterPro"/>
</dbReference>
<reference evidence="8" key="1">
    <citation type="submission" date="2022-11" db="EMBL/GenBank/DDBJ databases">
        <authorList>
            <person name="Petersen C."/>
        </authorList>
    </citation>
    <scope>NUCLEOTIDE SEQUENCE</scope>
    <source>
        <strain evidence="8">IBT 19713</strain>
    </source>
</reference>
<evidence type="ECO:0000259" key="7">
    <source>
        <dbReference type="PROSITE" id="PS50048"/>
    </source>
</evidence>
<feature type="region of interest" description="Disordered" evidence="6">
    <location>
        <begin position="442"/>
        <end position="463"/>
    </location>
</feature>
<dbReference type="PROSITE" id="PS00463">
    <property type="entry name" value="ZN2_CY6_FUNGAL_1"/>
    <property type="match status" value="1"/>
</dbReference>
<dbReference type="SMART" id="SM00066">
    <property type="entry name" value="GAL4"/>
    <property type="match status" value="1"/>
</dbReference>
<evidence type="ECO:0000256" key="3">
    <source>
        <dbReference type="ARBA" id="ARBA00023125"/>
    </source>
</evidence>
<comment type="caution">
    <text evidence="8">The sequence shown here is derived from an EMBL/GenBank/DDBJ whole genome shotgun (WGS) entry which is preliminary data.</text>
</comment>
<dbReference type="Pfam" id="PF00172">
    <property type="entry name" value="Zn_clus"/>
    <property type="match status" value="1"/>
</dbReference>
<protein>
    <recommendedName>
        <fullName evidence="7">Zn(2)-C6 fungal-type domain-containing protein</fullName>
    </recommendedName>
</protein>
<evidence type="ECO:0000256" key="5">
    <source>
        <dbReference type="ARBA" id="ARBA00023242"/>
    </source>
</evidence>
<evidence type="ECO:0000256" key="6">
    <source>
        <dbReference type="SAM" id="MobiDB-lite"/>
    </source>
</evidence>
<keyword evidence="4" id="KW-0804">Transcription</keyword>
<dbReference type="GeneID" id="83202845"/>
<dbReference type="Pfam" id="PF04082">
    <property type="entry name" value="Fungal_trans"/>
    <property type="match status" value="1"/>
</dbReference>
<dbReference type="GO" id="GO:0003677">
    <property type="term" value="F:DNA binding"/>
    <property type="evidence" value="ECO:0007669"/>
    <property type="project" value="UniProtKB-KW"/>
</dbReference>
<dbReference type="CDD" id="cd00067">
    <property type="entry name" value="GAL4"/>
    <property type="match status" value="1"/>
</dbReference>
<dbReference type="PROSITE" id="PS50048">
    <property type="entry name" value="ZN2_CY6_FUNGAL_2"/>
    <property type="match status" value="1"/>
</dbReference>
<dbReference type="PANTHER" id="PTHR47425:SF2">
    <property type="entry name" value="FARB-RELATED"/>
    <property type="match status" value="1"/>
</dbReference>
<dbReference type="EMBL" id="JAPQKS010000005">
    <property type="protein sequence ID" value="KAJ5225021.1"/>
    <property type="molecule type" value="Genomic_DNA"/>
</dbReference>
<accession>A0A9W9TJF6</accession>
<dbReference type="RefSeq" id="XP_058328432.1">
    <property type="nucleotide sequence ID" value="XM_058475542.1"/>
</dbReference>
<dbReference type="InterPro" id="IPR052761">
    <property type="entry name" value="Fungal_Detox/Toxin_TFs"/>
</dbReference>
<keyword evidence="1" id="KW-0479">Metal-binding</keyword>
<keyword evidence="9" id="KW-1185">Reference proteome</keyword>
<dbReference type="InterPro" id="IPR007219">
    <property type="entry name" value="XnlR_reg_dom"/>
</dbReference>
<reference evidence="8" key="2">
    <citation type="journal article" date="2023" name="IMA Fungus">
        <title>Comparative genomic study of the Penicillium genus elucidates a diverse pangenome and 15 lateral gene transfer events.</title>
        <authorList>
            <person name="Petersen C."/>
            <person name="Sorensen T."/>
            <person name="Nielsen M.R."/>
            <person name="Sondergaard T.E."/>
            <person name="Sorensen J.L."/>
            <person name="Fitzpatrick D.A."/>
            <person name="Frisvad J.C."/>
            <person name="Nielsen K.L."/>
        </authorList>
    </citation>
    <scope>NUCLEOTIDE SEQUENCE</scope>
    <source>
        <strain evidence="8">IBT 19713</strain>
    </source>
</reference>
<gene>
    <name evidence="8" type="ORF">N7468_006246</name>
</gene>
<evidence type="ECO:0000313" key="8">
    <source>
        <dbReference type="EMBL" id="KAJ5225021.1"/>
    </source>
</evidence>
<keyword evidence="2" id="KW-0805">Transcription regulation</keyword>
<dbReference type="SUPFAM" id="SSF57701">
    <property type="entry name" value="Zn2/Cys6 DNA-binding domain"/>
    <property type="match status" value="1"/>
</dbReference>
<name>A0A9W9TJF6_9EURO</name>
<dbReference type="GO" id="GO:0008270">
    <property type="term" value="F:zinc ion binding"/>
    <property type="evidence" value="ECO:0007669"/>
    <property type="project" value="InterPro"/>
</dbReference>
<dbReference type="CDD" id="cd12148">
    <property type="entry name" value="fungal_TF_MHR"/>
    <property type="match status" value="1"/>
</dbReference>
<organism evidence="8 9">
    <name type="scientific">Penicillium chermesinum</name>
    <dbReference type="NCBI Taxonomy" id="63820"/>
    <lineage>
        <taxon>Eukaryota</taxon>
        <taxon>Fungi</taxon>
        <taxon>Dikarya</taxon>
        <taxon>Ascomycota</taxon>
        <taxon>Pezizomycotina</taxon>
        <taxon>Eurotiomycetes</taxon>
        <taxon>Eurotiomycetidae</taxon>
        <taxon>Eurotiales</taxon>
        <taxon>Aspergillaceae</taxon>
        <taxon>Penicillium</taxon>
    </lineage>
</organism>
<evidence type="ECO:0000256" key="2">
    <source>
        <dbReference type="ARBA" id="ARBA00023015"/>
    </source>
</evidence>